<sequence length="200" mass="22772">MQKKNETIKDDIVSNQVLKNVKNQMETLQQKIDEHIGDSRNKFTAVKQDIIETLRTEIEEKVAHEIRDQMKKVSTTLKTMTKDMEEKVKNLTDFVDTVQSNLRETILSVDNNDSNLAEQLQKHSNKLEEFRSKLQTLNVNTKGSQNGMVKIKSTSEKHGGNLNVLNSTVGALNAQLNEINLRGKMKSIDHININIDDDGR</sequence>
<dbReference type="Proteomes" id="UP000507470">
    <property type="component" value="Unassembled WGS sequence"/>
</dbReference>
<organism evidence="2 3">
    <name type="scientific">Mytilus coruscus</name>
    <name type="common">Sea mussel</name>
    <dbReference type="NCBI Taxonomy" id="42192"/>
    <lineage>
        <taxon>Eukaryota</taxon>
        <taxon>Metazoa</taxon>
        <taxon>Spiralia</taxon>
        <taxon>Lophotrochozoa</taxon>
        <taxon>Mollusca</taxon>
        <taxon>Bivalvia</taxon>
        <taxon>Autobranchia</taxon>
        <taxon>Pteriomorphia</taxon>
        <taxon>Mytilida</taxon>
        <taxon>Mytiloidea</taxon>
        <taxon>Mytilidae</taxon>
        <taxon>Mytilinae</taxon>
        <taxon>Mytilus</taxon>
    </lineage>
</organism>
<proteinExistence type="predicted"/>
<name>A0A6J8ADI7_MYTCO</name>
<dbReference type="AlphaFoldDB" id="A0A6J8ADI7"/>
<dbReference type="EMBL" id="CACVKT020001231">
    <property type="protein sequence ID" value="CAC5366332.1"/>
    <property type="molecule type" value="Genomic_DNA"/>
</dbReference>
<accession>A0A6J8ADI7</accession>
<dbReference type="Gene3D" id="1.20.5.1230">
    <property type="entry name" value="Apolipoprotein A-I"/>
    <property type="match status" value="1"/>
</dbReference>
<keyword evidence="1" id="KW-0175">Coiled coil</keyword>
<gene>
    <name evidence="2" type="ORF">MCOR_6674</name>
</gene>
<evidence type="ECO:0000313" key="2">
    <source>
        <dbReference type="EMBL" id="CAC5366332.1"/>
    </source>
</evidence>
<protein>
    <submittedName>
        <fullName evidence="2">Uncharacterized protein</fullName>
    </submittedName>
</protein>
<keyword evidence="3" id="KW-1185">Reference proteome</keyword>
<evidence type="ECO:0000313" key="3">
    <source>
        <dbReference type="Proteomes" id="UP000507470"/>
    </source>
</evidence>
<feature type="coiled-coil region" evidence="1">
    <location>
        <begin position="113"/>
        <end position="140"/>
    </location>
</feature>
<evidence type="ECO:0000256" key="1">
    <source>
        <dbReference type="SAM" id="Coils"/>
    </source>
</evidence>
<dbReference type="SUPFAM" id="SSF58113">
    <property type="entry name" value="Apolipoprotein A-I"/>
    <property type="match status" value="1"/>
</dbReference>
<reference evidence="2 3" key="1">
    <citation type="submission" date="2020-06" db="EMBL/GenBank/DDBJ databases">
        <authorList>
            <person name="Li R."/>
            <person name="Bekaert M."/>
        </authorList>
    </citation>
    <scope>NUCLEOTIDE SEQUENCE [LARGE SCALE GENOMIC DNA]</scope>
    <source>
        <strain evidence="3">wild</strain>
    </source>
</reference>